<dbReference type="Proteomes" id="UP000078046">
    <property type="component" value="Unassembled WGS sequence"/>
</dbReference>
<accession>A0A177B8M7</accession>
<proteinExistence type="predicted"/>
<dbReference type="EMBL" id="LWCA01000130">
    <property type="protein sequence ID" value="OAF70595.1"/>
    <property type="molecule type" value="Genomic_DNA"/>
</dbReference>
<gene>
    <name evidence="1" type="ORF">A3Q56_01671</name>
</gene>
<evidence type="ECO:0000313" key="1">
    <source>
        <dbReference type="EMBL" id="OAF70595.1"/>
    </source>
</evidence>
<keyword evidence="2" id="KW-1185">Reference proteome</keyword>
<evidence type="ECO:0000313" key="2">
    <source>
        <dbReference type="Proteomes" id="UP000078046"/>
    </source>
</evidence>
<dbReference type="OrthoDB" id="7995304at2759"/>
<name>A0A177B8M7_9BILA</name>
<reference evidence="1 2" key="1">
    <citation type="submission" date="2016-04" db="EMBL/GenBank/DDBJ databases">
        <title>The genome of Intoshia linei affirms orthonectids as highly simplified spiralians.</title>
        <authorList>
            <person name="Mikhailov K.V."/>
            <person name="Slusarev G.S."/>
            <person name="Nikitin M.A."/>
            <person name="Logacheva M.D."/>
            <person name="Penin A."/>
            <person name="Aleoshin V."/>
            <person name="Panchin Y.V."/>
        </authorList>
    </citation>
    <scope>NUCLEOTIDE SEQUENCE [LARGE SCALE GENOMIC DNA]</scope>
    <source>
        <strain evidence="1">Intl2013</strain>
        <tissue evidence="1">Whole animal</tissue>
    </source>
</reference>
<organism evidence="1 2">
    <name type="scientific">Intoshia linei</name>
    <dbReference type="NCBI Taxonomy" id="1819745"/>
    <lineage>
        <taxon>Eukaryota</taxon>
        <taxon>Metazoa</taxon>
        <taxon>Spiralia</taxon>
        <taxon>Lophotrochozoa</taxon>
        <taxon>Mesozoa</taxon>
        <taxon>Orthonectida</taxon>
        <taxon>Rhopaluridae</taxon>
        <taxon>Intoshia</taxon>
    </lineage>
</organism>
<sequence length="176" mass="20736">MLRNMQNILKKEMNSEDCGGLKKKVLILIDKATCHSEMKLYNADTMFLPTNTTSMLQLSRNLINKENLKIKNMRGITILDDILYSVETWNKETIQNCFKKQIQEFTNMDELSSKTIWNSEDDITNSDYIRYTVLIDQLKSMISKICPNSLINIYSIENEFHEKLSKKKRQIKIFEH</sequence>
<dbReference type="AlphaFoldDB" id="A0A177B8M7"/>
<comment type="caution">
    <text evidence="1">The sequence shown here is derived from an EMBL/GenBank/DDBJ whole genome shotgun (WGS) entry which is preliminary data.</text>
</comment>
<protein>
    <submittedName>
        <fullName evidence="1">Uncharacterized protein</fullName>
    </submittedName>
</protein>